<organism evidence="8 9">
    <name type="scientific">Cetraspora pellucida</name>
    <dbReference type="NCBI Taxonomy" id="1433469"/>
    <lineage>
        <taxon>Eukaryota</taxon>
        <taxon>Fungi</taxon>
        <taxon>Fungi incertae sedis</taxon>
        <taxon>Mucoromycota</taxon>
        <taxon>Glomeromycotina</taxon>
        <taxon>Glomeromycetes</taxon>
        <taxon>Diversisporales</taxon>
        <taxon>Gigasporaceae</taxon>
        <taxon>Cetraspora</taxon>
    </lineage>
</organism>
<sequence>MSIYNTAAGTIASSSSIHQTSYPLRHEISDNGIAAAKSKKFHLYLHGFHFTLVTDHTALTYLNNMSNPTDRIA</sequence>
<feature type="domain" description="Reverse transcriptase RNase H-like" evidence="7">
    <location>
        <begin position="39"/>
        <end position="72"/>
    </location>
</feature>
<evidence type="ECO:0000256" key="1">
    <source>
        <dbReference type="ARBA" id="ARBA00022679"/>
    </source>
</evidence>
<dbReference type="Pfam" id="PF17917">
    <property type="entry name" value="RT_RNaseH"/>
    <property type="match status" value="1"/>
</dbReference>
<dbReference type="EMBL" id="CAJVQA010012377">
    <property type="protein sequence ID" value="CAG8716101.1"/>
    <property type="molecule type" value="Genomic_DNA"/>
</dbReference>
<evidence type="ECO:0000259" key="7">
    <source>
        <dbReference type="Pfam" id="PF17917"/>
    </source>
</evidence>
<keyword evidence="2" id="KW-0548">Nucleotidyltransferase</keyword>
<gene>
    <name evidence="8" type="ORF">CPELLU_LOCUS12605</name>
</gene>
<dbReference type="InterPro" id="IPR041373">
    <property type="entry name" value="RT_RNaseH"/>
</dbReference>
<feature type="non-terminal residue" evidence="8">
    <location>
        <position position="73"/>
    </location>
</feature>
<keyword evidence="5" id="KW-0378">Hydrolase</keyword>
<dbReference type="Proteomes" id="UP000789759">
    <property type="component" value="Unassembled WGS sequence"/>
</dbReference>
<keyword evidence="1" id="KW-0808">Transferase</keyword>
<protein>
    <submittedName>
        <fullName evidence="8">8635_t:CDS:1</fullName>
    </submittedName>
</protein>
<dbReference type="OrthoDB" id="2287420at2759"/>
<keyword evidence="9" id="KW-1185">Reference proteome</keyword>
<dbReference type="GO" id="GO:0016787">
    <property type="term" value="F:hydrolase activity"/>
    <property type="evidence" value="ECO:0007669"/>
    <property type="project" value="UniProtKB-KW"/>
</dbReference>
<comment type="caution">
    <text evidence="8">The sequence shown here is derived from an EMBL/GenBank/DDBJ whole genome shotgun (WGS) entry which is preliminary data.</text>
</comment>
<proteinExistence type="predicted"/>
<evidence type="ECO:0000256" key="4">
    <source>
        <dbReference type="ARBA" id="ARBA00022759"/>
    </source>
</evidence>
<evidence type="ECO:0000256" key="2">
    <source>
        <dbReference type="ARBA" id="ARBA00022695"/>
    </source>
</evidence>
<evidence type="ECO:0000256" key="3">
    <source>
        <dbReference type="ARBA" id="ARBA00022722"/>
    </source>
</evidence>
<evidence type="ECO:0000313" key="8">
    <source>
        <dbReference type="EMBL" id="CAG8716101.1"/>
    </source>
</evidence>
<evidence type="ECO:0000256" key="6">
    <source>
        <dbReference type="ARBA" id="ARBA00022918"/>
    </source>
</evidence>
<keyword evidence="4" id="KW-0255">Endonuclease</keyword>
<evidence type="ECO:0000313" key="9">
    <source>
        <dbReference type="Proteomes" id="UP000789759"/>
    </source>
</evidence>
<keyword evidence="6" id="KW-0695">RNA-directed DNA polymerase</keyword>
<dbReference type="GO" id="GO:0003964">
    <property type="term" value="F:RNA-directed DNA polymerase activity"/>
    <property type="evidence" value="ECO:0007669"/>
    <property type="project" value="UniProtKB-KW"/>
</dbReference>
<evidence type="ECO:0000256" key="5">
    <source>
        <dbReference type="ARBA" id="ARBA00022801"/>
    </source>
</evidence>
<accession>A0A9N9I0P5</accession>
<reference evidence="8" key="1">
    <citation type="submission" date="2021-06" db="EMBL/GenBank/DDBJ databases">
        <authorList>
            <person name="Kallberg Y."/>
            <person name="Tangrot J."/>
            <person name="Rosling A."/>
        </authorList>
    </citation>
    <scope>NUCLEOTIDE SEQUENCE</scope>
    <source>
        <strain evidence="8">FL966</strain>
    </source>
</reference>
<dbReference type="GO" id="GO:0004519">
    <property type="term" value="F:endonuclease activity"/>
    <property type="evidence" value="ECO:0007669"/>
    <property type="project" value="UniProtKB-KW"/>
</dbReference>
<name>A0A9N9I0P5_9GLOM</name>
<keyword evidence="3" id="KW-0540">Nuclease</keyword>
<dbReference type="AlphaFoldDB" id="A0A9N9I0P5"/>